<feature type="binding site" evidence="9">
    <location>
        <begin position="51"/>
        <end position="55"/>
    </location>
    <ligand>
        <name>4-amino-2-methyl-5-(diphosphooxymethyl)pyrimidine</name>
        <dbReference type="ChEBI" id="CHEBI:57841"/>
    </ligand>
</feature>
<dbReference type="Gene3D" id="3.20.20.70">
    <property type="entry name" value="Aldolase class I"/>
    <property type="match status" value="1"/>
</dbReference>
<comment type="pathway">
    <text evidence="1 9 11">Cofactor biosynthesis; thiamine diphosphate biosynthesis; thiamine phosphate from 4-amino-2-methyl-5-diphosphomethylpyrimidine and 4-methyl-5-(2-phosphoethyl)-thiazole: step 1/1.</text>
</comment>
<name>A0A2D0KN13_9GAMM</name>
<dbReference type="GO" id="GO:0005737">
    <property type="term" value="C:cytoplasm"/>
    <property type="evidence" value="ECO:0007669"/>
    <property type="project" value="TreeGrafter"/>
</dbReference>
<feature type="binding site" evidence="9">
    <location>
        <position position="151"/>
    </location>
    <ligand>
        <name>4-amino-2-methyl-5-(diphosphooxymethyl)pyrimidine</name>
        <dbReference type="ChEBI" id="CHEBI:57841"/>
    </ligand>
</feature>
<reference evidence="13 14" key="1">
    <citation type="journal article" date="2017" name="Nat. Microbiol.">
        <title>Natural product diversity associated with the nematode symbionts Photorhabdus and Xenorhabdus.</title>
        <authorList>
            <person name="Tobias N.J."/>
            <person name="Wolff H."/>
            <person name="Djahanschiri B."/>
            <person name="Grundmann F."/>
            <person name="Kronenwerth M."/>
            <person name="Shi Y.M."/>
            <person name="Simonyi S."/>
            <person name="Grun P."/>
            <person name="Shapiro-Ilan D."/>
            <person name="Pidot S.J."/>
            <person name="Stinear T.P."/>
            <person name="Ebersberger I."/>
            <person name="Bode H.B."/>
        </authorList>
    </citation>
    <scope>NUCLEOTIDE SEQUENCE [LARGE SCALE GENOMIC DNA]</scope>
    <source>
        <strain evidence="13 14">DSM 17904</strain>
    </source>
</reference>
<evidence type="ECO:0000256" key="6">
    <source>
        <dbReference type="ARBA" id="ARBA00047334"/>
    </source>
</evidence>
<dbReference type="InterPro" id="IPR022998">
    <property type="entry name" value="ThiamineP_synth_TenI"/>
</dbReference>
<dbReference type="EC" id="2.5.1.3" evidence="9"/>
<accession>A0A2D0KN13</accession>
<evidence type="ECO:0000256" key="1">
    <source>
        <dbReference type="ARBA" id="ARBA00005165"/>
    </source>
</evidence>
<keyword evidence="2 9" id="KW-0808">Transferase</keyword>
<keyword evidence="14" id="KW-1185">Reference proteome</keyword>
<evidence type="ECO:0000256" key="9">
    <source>
        <dbReference type="HAMAP-Rule" id="MF_00097"/>
    </source>
</evidence>
<dbReference type="InterPro" id="IPR034291">
    <property type="entry name" value="TMP_synthase"/>
</dbReference>
<comment type="caution">
    <text evidence="13">The sequence shown here is derived from an EMBL/GenBank/DDBJ whole genome shotgun (WGS) entry which is preliminary data.</text>
</comment>
<dbReference type="PANTHER" id="PTHR20857:SF15">
    <property type="entry name" value="THIAMINE-PHOSPHATE SYNTHASE"/>
    <property type="match status" value="1"/>
</dbReference>
<keyword evidence="4 9" id="KW-0460">Magnesium</keyword>
<dbReference type="UniPathway" id="UPA00060">
    <property type="reaction ID" value="UER00141"/>
</dbReference>
<comment type="catalytic activity">
    <reaction evidence="7 9 10">
        <text>2-(2-carboxy-4-methylthiazol-5-yl)ethyl phosphate + 4-amino-2-methyl-5-(diphosphooxymethyl)pyrimidine + 2 H(+) = thiamine phosphate + CO2 + diphosphate</text>
        <dbReference type="Rhea" id="RHEA:47848"/>
        <dbReference type="ChEBI" id="CHEBI:15378"/>
        <dbReference type="ChEBI" id="CHEBI:16526"/>
        <dbReference type="ChEBI" id="CHEBI:33019"/>
        <dbReference type="ChEBI" id="CHEBI:37575"/>
        <dbReference type="ChEBI" id="CHEBI:57841"/>
        <dbReference type="ChEBI" id="CHEBI:62890"/>
        <dbReference type="EC" id="2.5.1.3"/>
    </reaction>
</comment>
<evidence type="ECO:0000256" key="7">
    <source>
        <dbReference type="ARBA" id="ARBA00047851"/>
    </source>
</evidence>
<keyword evidence="5 9" id="KW-0784">Thiamine biosynthesis</keyword>
<evidence type="ECO:0000256" key="2">
    <source>
        <dbReference type="ARBA" id="ARBA00022679"/>
    </source>
</evidence>
<gene>
    <name evidence="9" type="primary">thiE</name>
    <name evidence="13" type="ORF">Xsto_02679</name>
</gene>
<dbReference type="GO" id="GO:0000287">
    <property type="term" value="F:magnesium ion binding"/>
    <property type="evidence" value="ECO:0007669"/>
    <property type="project" value="UniProtKB-UniRule"/>
</dbReference>
<feature type="binding site" evidence="9">
    <location>
        <position position="180"/>
    </location>
    <ligand>
        <name>2-[(2R,5Z)-2-carboxy-4-methylthiazol-5(2H)-ylidene]ethyl phosphate</name>
        <dbReference type="ChEBI" id="CHEBI:62899"/>
    </ligand>
</feature>
<dbReference type="NCBIfam" id="NF002904">
    <property type="entry name" value="PRK03512.1"/>
    <property type="match status" value="1"/>
</dbReference>
<evidence type="ECO:0000256" key="8">
    <source>
        <dbReference type="ARBA" id="ARBA00047883"/>
    </source>
</evidence>
<dbReference type="GO" id="GO:0009229">
    <property type="term" value="P:thiamine diphosphate biosynthetic process"/>
    <property type="evidence" value="ECO:0007669"/>
    <property type="project" value="UniProtKB-UniRule"/>
</dbReference>
<evidence type="ECO:0000256" key="4">
    <source>
        <dbReference type="ARBA" id="ARBA00022842"/>
    </source>
</evidence>
<dbReference type="HAMAP" id="MF_00097">
    <property type="entry name" value="TMP_synthase"/>
    <property type="match status" value="1"/>
</dbReference>
<feature type="binding site" evidence="9">
    <location>
        <begin position="200"/>
        <end position="201"/>
    </location>
    <ligand>
        <name>2-[(2R,5Z)-2-carboxy-4-methylthiazol-5(2H)-ylidene]ethyl phosphate</name>
        <dbReference type="ChEBI" id="CHEBI:62899"/>
    </ligand>
</feature>
<dbReference type="AlphaFoldDB" id="A0A2D0KN13"/>
<comment type="catalytic activity">
    <reaction evidence="6 9 10">
        <text>4-methyl-5-(2-phosphooxyethyl)-thiazole + 4-amino-2-methyl-5-(diphosphooxymethyl)pyrimidine + H(+) = thiamine phosphate + diphosphate</text>
        <dbReference type="Rhea" id="RHEA:22328"/>
        <dbReference type="ChEBI" id="CHEBI:15378"/>
        <dbReference type="ChEBI" id="CHEBI:33019"/>
        <dbReference type="ChEBI" id="CHEBI:37575"/>
        <dbReference type="ChEBI" id="CHEBI:57841"/>
        <dbReference type="ChEBI" id="CHEBI:58296"/>
        <dbReference type="EC" id="2.5.1.3"/>
    </reaction>
</comment>
<dbReference type="PANTHER" id="PTHR20857">
    <property type="entry name" value="THIAMINE-PHOSPHATE PYROPHOSPHORYLASE"/>
    <property type="match status" value="1"/>
</dbReference>
<dbReference type="SUPFAM" id="SSF51391">
    <property type="entry name" value="Thiamin phosphate synthase"/>
    <property type="match status" value="1"/>
</dbReference>
<evidence type="ECO:0000256" key="3">
    <source>
        <dbReference type="ARBA" id="ARBA00022723"/>
    </source>
</evidence>
<evidence type="ECO:0000259" key="12">
    <source>
        <dbReference type="Pfam" id="PF02581"/>
    </source>
</evidence>
<keyword evidence="3 9" id="KW-0479">Metal-binding</keyword>
<sequence length="237" mass="26258">MLNQSEAILSETVCPETASFAPTEHRLGLYPVVDSLIWIERLLEAGIRTLQLRIKDLPEDQVEHDIRQAIALGKQYNARLFINDYWRLAIKHHAYGVHLGQEDLDIADLSAIRQAGLRLGISTHDEQELARAKALRPSYIALGHIFPTTTKEMPSSPQGLIALKHQVALTPEFPTVAIGGISLERIPDVVATGVGGVALVSAITKAKDWRQATARLLHLVEGTSDKNVEENDRRRLC</sequence>
<feature type="binding site" evidence="9">
    <location>
        <begin position="148"/>
        <end position="150"/>
    </location>
    <ligand>
        <name>2-[(2R,5Z)-2-carboxy-4-methylthiazol-5(2H)-ylidene]ethyl phosphate</name>
        <dbReference type="ChEBI" id="CHEBI:62899"/>
    </ligand>
</feature>
<comment type="cofactor">
    <cofactor evidence="9">
        <name>Mg(2+)</name>
        <dbReference type="ChEBI" id="CHEBI:18420"/>
    </cofactor>
    <text evidence="9">Binds 1 Mg(2+) ion per subunit.</text>
</comment>
<evidence type="ECO:0000256" key="5">
    <source>
        <dbReference type="ARBA" id="ARBA00022977"/>
    </source>
</evidence>
<evidence type="ECO:0000256" key="10">
    <source>
        <dbReference type="RuleBase" id="RU003826"/>
    </source>
</evidence>
<comment type="function">
    <text evidence="9">Condenses 4-methyl-5-(beta-hydroxyethyl)thiazole monophosphate (THZ-P) and 2-methyl-4-amino-5-hydroxymethyl pyrimidine pyrophosphate (HMP-PP) to form thiamine monophosphate (TMP).</text>
</comment>
<comment type="catalytic activity">
    <reaction evidence="8 9 10">
        <text>2-[(2R,5Z)-2-carboxy-4-methylthiazol-5(2H)-ylidene]ethyl phosphate + 4-amino-2-methyl-5-(diphosphooxymethyl)pyrimidine + 2 H(+) = thiamine phosphate + CO2 + diphosphate</text>
        <dbReference type="Rhea" id="RHEA:47844"/>
        <dbReference type="ChEBI" id="CHEBI:15378"/>
        <dbReference type="ChEBI" id="CHEBI:16526"/>
        <dbReference type="ChEBI" id="CHEBI:33019"/>
        <dbReference type="ChEBI" id="CHEBI:37575"/>
        <dbReference type="ChEBI" id="CHEBI:57841"/>
        <dbReference type="ChEBI" id="CHEBI:62899"/>
        <dbReference type="EC" id="2.5.1.3"/>
    </reaction>
</comment>
<feature type="domain" description="Thiamine phosphate synthase/TenI" evidence="12">
    <location>
        <begin position="35"/>
        <end position="203"/>
    </location>
</feature>
<comment type="similarity">
    <text evidence="9 10">Belongs to the thiamine-phosphate synthase family.</text>
</comment>
<dbReference type="GO" id="GO:0004789">
    <property type="term" value="F:thiamine-phosphate diphosphorylase activity"/>
    <property type="evidence" value="ECO:0007669"/>
    <property type="project" value="UniProtKB-UniRule"/>
</dbReference>
<dbReference type="Pfam" id="PF02581">
    <property type="entry name" value="TMP-TENI"/>
    <property type="match status" value="1"/>
</dbReference>
<feature type="binding site" evidence="9">
    <location>
        <position position="83"/>
    </location>
    <ligand>
        <name>4-amino-2-methyl-5-(diphosphooxymethyl)pyrimidine</name>
        <dbReference type="ChEBI" id="CHEBI:57841"/>
    </ligand>
</feature>
<evidence type="ECO:0000256" key="11">
    <source>
        <dbReference type="RuleBase" id="RU004253"/>
    </source>
</evidence>
<dbReference type="InterPro" id="IPR013785">
    <property type="entry name" value="Aldolase_TIM"/>
</dbReference>
<dbReference type="Proteomes" id="UP000222366">
    <property type="component" value="Unassembled WGS sequence"/>
</dbReference>
<dbReference type="RefSeq" id="WP_099125344.1">
    <property type="nucleotide sequence ID" value="NZ_CAWNRH010000098.1"/>
</dbReference>
<dbReference type="NCBIfam" id="TIGR00693">
    <property type="entry name" value="thiE"/>
    <property type="match status" value="1"/>
</dbReference>
<dbReference type="GO" id="GO:0009228">
    <property type="term" value="P:thiamine biosynthetic process"/>
    <property type="evidence" value="ECO:0007669"/>
    <property type="project" value="UniProtKB-KW"/>
</dbReference>
<feature type="binding site" evidence="9">
    <location>
        <position position="122"/>
    </location>
    <ligand>
        <name>4-amino-2-methyl-5-(diphosphooxymethyl)pyrimidine</name>
        <dbReference type="ChEBI" id="CHEBI:57841"/>
    </ligand>
</feature>
<dbReference type="FunFam" id="3.20.20.70:FF:000064">
    <property type="entry name" value="Thiamine-phosphate synthase"/>
    <property type="match status" value="1"/>
</dbReference>
<feature type="binding site" evidence="9">
    <location>
        <position position="84"/>
    </location>
    <ligand>
        <name>Mg(2+)</name>
        <dbReference type="ChEBI" id="CHEBI:18420"/>
    </ligand>
</feature>
<proteinExistence type="inferred from homology"/>
<evidence type="ECO:0000313" key="14">
    <source>
        <dbReference type="Proteomes" id="UP000222366"/>
    </source>
</evidence>
<dbReference type="EMBL" id="NJAJ01000024">
    <property type="protein sequence ID" value="PHM64796.1"/>
    <property type="molecule type" value="Genomic_DNA"/>
</dbReference>
<evidence type="ECO:0000313" key="13">
    <source>
        <dbReference type="EMBL" id="PHM64796.1"/>
    </source>
</evidence>
<dbReference type="CDD" id="cd00564">
    <property type="entry name" value="TMP_TenI"/>
    <property type="match status" value="1"/>
</dbReference>
<protein>
    <recommendedName>
        <fullName evidence="9">Thiamine-phosphate synthase</fullName>
        <shortName evidence="9">TP synthase</shortName>
        <shortName evidence="9">TPS</shortName>
        <ecNumber evidence="9">2.5.1.3</ecNumber>
    </recommendedName>
    <alternativeName>
        <fullName evidence="9">Thiamine-phosphate pyrophosphorylase</fullName>
        <shortName evidence="9">TMP pyrophosphorylase</shortName>
        <shortName evidence="9">TMP-PPase</shortName>
    </alternativeName>
</protein>
<dbReference type="InterPro" id="IPR036206">
    <property type="entry name" value="ThiamineP_synth_sf"/>
</dbReference>
<feature type="binding site" evidence="9">
    <location>
        <position position="103"/>
    </location>
    <ligand>
        <name>Mg(2+)</name>
        <dbReference type="ChEBI" id="CHEBI:18420"/>
    </ligand>
</feature>
<organism evidence="13 14">
    <name type="scientific">Xenorhabdus stockiae</name>
    <dbReference type="NCBI Taxonomy" id="351614"/>
    <lineage>
        <taxon>Bacteria</taxon>
        <taxon>Pseudomonadati</taxon>
        <taxon>Pseudomonadota</taxon>
        <taxon>Gammaproteobacteria</taxon>
        <taxon>Enterobacterales</taxon>
        <taxon>Morganellaceae</taxon>
        <taxon>Xenorhabdus</taxon>
    </lineage>
</organism>